<reference evidence="3" key="1">
    <citation type="submission" date="2020-09" db="EMBL/GenBank/DDBJ databases">
        <title>The genome sequence of strain Labrenzia suaedae 4C16A.</title>
        <authorList>
            <person name="Liu Y."/>
        </authorList>
    </citation>
    <scope>NUCLEOTIDE SEQUENCE [LARGE SCALE GENOMIC DNA]</scope>
    <source>
        <strain evidence="3">4C16A</strain>
    </source>
</reference>
<protein>
    <submittedName>
        <fullName evidence="2">Uncharacterized protein</fullName>
    </submittedName>
</protein>
<organism evidence="2 3">
    <name type="scientific">Roseibium litorale</name>
    <dbReference type="NCBI Taxonomy" id="2803841"/>
    <lineage>
        <taxon>Bacteria</taxon>
        <taxon>Pseudomonadati</taxon>
        <taxon>Pseudomonadota</taxon>
        <taxon>Alphaproteobacteria</taxon>
        <taxon>Hyphomicrobiales</taxon>
        <taxon>Stappiaceae</taxon>
        <taxon>Roseibium</taxon>
    </lineage>
</organism>
<keyword evidence="1" id="KW-0732">Signal</keyword>
<gene>
    <name evidence="2" type="ORF">IG616_21260</name>
</gene>
<sequence length="191" mass="20435">MIRYVLALAFPAVLLPLMAQGTEQHGHSGMNHEMHAAGADLQSAIPREAGQSAFAAIQEIVAILVADPETDWSKVDIPALQRHLIDMNNVTLYAQAETLPVEDGLRFRVTGEGSVGGSIRRMLTAHGRVMQGARGFTYEVEEIPDGAQLTVHASSPEGQTMLTGLGFIGLMTLGAHHQEHHLAIAAGHSPH</sequence>
<evidence type="ECO:0000256" key="1">
    <source>
        <dbReference type="SAM" id="SignalP"/>
    </source>
</evidence>
<keyword evidence="3" id="KW-1185">Reference proteome</keyword>
<dbReference type="EMBL" id="JACYXI010000020">
    <property type="protein sequence ID" value="MBD8894082.1"/>
    <property type="molecule type" value="Genomic_DNA"/>
</dbReference>
<feature type="chain" id="PRO_5046423106" evidence="1">
    <location>
        <begin position="20"/>
        <end position="191"/>
    </location>
</feature>
<comment type="caution">
    <text evidence="2">The sequence shown here is derived from an EMBL/GenBank/DDBJ whole genome shotgun (WGS) entry which is preliminary data.</text>
</comment>
<proteinExistence type="predicted"/>
<dbReference type="Proteomes" id="UP000632063">
    <property type="component" value="Unassembled WGS sequence"/>
</dbReference>
<accession>A0ABR9CTA2</accession>
<evidence type="ECO:0000313" key="3">
    <source>
        <dbReference type="Proteomes" id="UP000632063"/>
    </source>
</evidence>
<reference evidence="2 3" key="2">
    <citation type="journal article" date="2021" name="Int. J. Syst. Evol. Microbiol.">
        <title>Roseibium litorale sp. nov., isolated from a tidal flat sediment and proposal for the reclassification of Labrenzia polysiphoniae as Roseibium polysiphoniae comb. nov.</title>
        <authorList>
            <person name="Liu Y."/>
            <person name="Pei T."/>
            <person name="Du J."/>
            <person name="Chao M."/>
            <person name="Deng M.R."/>
            <person name="Zhu H."/>
        </authorList>
    </citation>
    <scope>NUCLEOTIDE SEQUENCE [LARGE SCALE GENOMIC DNA]</scope>
    <source>
        <strain evidence="2 3">4C16A</strain>
    </source>
</reference>
<name>A0ABR9CTA2_9HYPH</name>
<evidence type="ECO:0000313" key="2">
    <source>
        <dbReference type="EMBL" id="MBD8894082.1"/>
    </source>
</evidence>
<feature type="signal peptide" evidence="1">
    <location>
        <begin position="1"/>
        <end position="19"/>
    </location>
</feature>
<dbReference type="RefSeq" id="WP_192150694.1">
    <property type="nucleotide sequence ID" value="NZ_JACYXI010000020.1"/>
</dbReference>